<evidence type="ECO:0000313" key="6">
    <source>
        <dbReference type="Proteomes" id="UP000198716"/>
    </source>
</evidence>
<dbReference type="Pfam" id="PF05193">
    <property type="entry name" value="Peptidase_M16_C"/>
    <property type="match status" value="1"/>
</dbReference>
<dbReference type="Pfam" id="PF00675">
    <property type="entry name" value="Peptidase_M16"/>
    <property type="match status" value="1"/>
</dbReference>
<feature type="domain" description="Peptidase M16 N-terminal" evidence="3">
    <location>
        <begin position="29"/>
        <end position="175"/>
    </location>
</feature>
<dbReference type="AlphaFoldDB" id="A0A1I2C6U4"/>
<dbReference type="PANTHER" id="PTHR11851">
    <property type="entry name" value="METALLOPROTEASE"/>
    <property type="match status" value="1"/>
</dbReference>
<evidence type="ECO:0000259" key="3">
    <source>
        <dbReference type="Pfam" id="PF00675"/>
    </source>
</evidence>
<dbReference type="RefSeq" id="WP_092929779.1">
    <property type="nucleotide sequence ID" value="NZ_FOMZ01000019.1"/>
</dbReference>
<dbReference type="SUPFAM" id="SSF63411">
    <property type="entry name" value="LuxS/MPP-like metallohydrolase"/>
    <property type="match status" value="2"/>
</dbReference>
<dbReference type="GO" id="GO:0004222">
    <property type="term" value="F:metalloendopeptidase activity"/>
    <property type="evidence" value="ECO:0007669"/>
    <property type="project" value="InterPro"/>
</dbReference>
<dbReference type="GO" id="GO:0006508">
    <property type="term" value="P:proteolysis"/>
    <property type="evidence" value="ECO:0007669"/>
    <property type="project" value="InterPro"/>
</dbReference>
<reference evidence="6" key="1">
    <citation type="submission" date="2016-10" db="EMBL/GenBank/DDBJ databases">
        <authorList>
            <person name="Varghese N."/>
            <person name="Submissions S."/>
        </authorList>
    </citation>
    <scope>NUCLEOTIDE SEQUENCE [LARGE SCALE GENOMIC DNA]</scope>
    <source>
        <strain evidence="6">DSM 45004</strain>
    </source>
</reference>
<gene>
    <name evidence="5" type="ORF">SAMN04487819_11925</name>
</gene>
<dbReference type="Gene3D" id="3.30.830.10">
    <property type="entry name" value="Metalloenzyme, LuxS/M16 peptidase-like"/>
    <property type="match status" value="2"/>
</dbReference>
<accession>A0A1I2C6U4</accession>
<organism evidence="5 6">
    <name type="scientific">Actinopolyspora alba</name>
    <dbReference type="NCBI Taxonomy" id="673379"/>
    <lineage>
        <taxon>Bacteria</taxon>
        <taxon>Bacillati</taxon>
        <taxon>Actinomycetota</taxon>
        <taxon>Actinomycetes</taxon>
        <taxon>Actinopolysporales</taxon>
        <taxon>Actinopolysporaceae</taxon>
        <taxon>Actinopolyspora</taxon>
        <taxon>Actinopolyspora alba group</taxon>
    </lineage>
</organism>
<evidence type="ECO:0000256" key="2">
    <source>
        <dbReference type="RuleBase" id="RU004447"/>
    </source>
</evidence>
<keyword evidence="6" id="KW-1185">Reference proteome</keyword>
<dbReference type="InterPro" id="IPR011249">
    <property type="entry name" value="Metalloenz_LuxS/M16"/>
</dbReference>
<dbReference type="GO" id="GO:0046872">
    <property type="term" value="F:metal ion binding"/>
    <property type="evidence" value="ECO:0007669"/>
    <property type="project" value="InterPro"/>
</dbReference>
<feature type="domain" description="Peptidase M16 C-terminal" evidence="4">
    <location>
        <begin position="183"/>
        <end position="361"/>
    </location>
</feature>
<protein>
    <submittedName>
        <fullName evidence="5">Predicted Zn-dependent peptidase</fullName>
    </submittedName>
</protein>
<dbReference type="FunFam" id="3.30.830.10:FF:000008">
    <property type="entry name" value="Mitochondrial-processing peptidase subunit beta"/>
    <property type="match status" value="1"/>
</dbReference>
<proteinExistence type="inferred from homology"/>
<comment type="similarity">
    <text evidence="1 2">Belongs to the peptidase M16 family.</text>
</comment>
<dbReference type="InterPro" id="IPR011765">
    <property type="entry name" value="Pept_M16_N"/>
</dbReference>
<dbReference type="InterPro" id="IPR001431">
    <property type="entry name" value="Pept_M16_Zn_BS"/>
</dbReference>
<evidence type="ECO:0000259" key="4">
    <source>
        <dbReference type="Pfam" id="PF05193"/>
    </source>
</evidence>
<dbReference type="PROSITE" id="PS00143">
    <property type="entry name" value="INSULINASE"/>
    <property type="match status" value="1"/>
</dbReference>
<dbReference type="PANTHER" id="PTHR11851:SF49">
    <property type="entry name" value="MITOCHONDRIAL-PROCESSING PEPTIDASE SUBUNIT ALPHA"/>
    <property type="match status" value="1"/>
</dbReference>
<dbReference type="InterPro" id="IPR050361">
    <property type="entry name" value="MPP/UQCRC_Complex"/>
</dbReference>
<dbReference type="InterPro" id="IPR007863">
    <property type="entry name" value="Peptidase_M16_C"/>
</dbReference>
<dbReference type="EMBL" id="FOMZ01000019">
    <property type="protein sequence ID" value="SFE63380.1"/>
    <property type="molecule type" value="Genomic_DNA"/>
</dbReference>
<sequence length="445" mass="47351">MSAHPTEILVEGSGGTGVVRRTLFPSGLRVVTEEVSEVRAASVGVWVGTGSRDESAGVNGATHFLEHLLFKGTERRGALDIARAMDAVGGQSNAVTMKEQTCYFAQVHDADAPTALELLGDMVTSAALEERSFENERQVIHSELARRADNPAQSVSDTFERALWGDSSLGRPVLGSAESIAALSRDDVAEFYRARYTPSNAVVAVAGNVDHERIASRVAETFGDWCEKPAEPAAERALAGVYPERPGVLVRQRESQQASVVLGCSSLTNTDERRFALGVLSCALGGGLSSRLFQRVREQRGLCYTVSTSGAHYADTGLFGAFAATAPEHVDELIAVLAENFDEVAANGITDEELAVGKAQLRAVLVLGSDTANARMTKIGRGLLDGDVIDIDRALALVDAVDQDSVREVAADVLNRPRALAVHGPFEADRTFRLPNSSRESAGSS</sequence>
<name>A0A1I2C6U4_9ACTN</name>
<dbReference type="Proteomes" id="UP000198716">
    <property type="component" value="Unassembled WGS sequence"/>
</dbReference>
<evidence type="ECO:0000256" key="1">
    <source>
        <dbReference type="ARBA" id="ARBA00007261"/>
    </source>
</evidence>
<evidence type="ECO:0000313" key="5">
    <source>
        <dbReference type="EMBL" id="SFE63380.1"/>
    </source>
</evidence>